<evidence type="ECO:0000256" key="1">
    <source>
        <dbReference type="ARBA" id="ARBA00004651"/>
    </source>
</evidence>
<dbReference type="PROSITE" id="PS50850">
    <property type="entry name" value="MFS"/>
    <property type="match status" value="1"/>
</dbReference>
<dbReference type="PANTHER" id="PTHR42718">
    <property type="entry name" value="MAJOR FACILITATOR SUPERFAMILY MULTIDRUG TRANSPORTER MFSC"/>
    <property type="match status" value="1"/>
</dbReference>
<evidence type="ECO:0000256" key="2">
    <source>
        <dbReference type="ARBA" id="ARBA00022448"/>
    </source>
</evidence>
<feature type="domain" description="Major facilitator superfamily (MFS) profile" evidence="7">
    <location>
        <begin position="77"/>
        <end position="579"/>
    </location>
</feature>
<keyword evidence="4 6" id="KW-1133">Transmembrane helix</keyword>
<dbReference type="Pfam" id="PF07690">
    <property type="entry name" value="MFS_1"/>
    <property type="match status" value="1"/>
</dbReference>
<evidence type="ECO:0000256" key="4">
    <source>
        <dbReference type="ARBA" id="ARBA00022989"/>
    </source>
</evidence>
<gene>
    <name evidence="8" type="ORF">NP048_12425</name>
</gene>
<evidence type="ECO:0000256" key="3">
    <source>
        <dbReference type="ARBA" id="ARBA00022692"/>
    </source>
</evidence>
<feature type="transmembrane region" description="Helical" evidence="6">
    <location>
        <begin position="268"/>
        <end position="291"/>
    </location>
</feature>
<dbReference type="Gene3D" id="1.20.1720.10">
    <property type="entry name" value="Multidrug resistance protein D"/>
    <property type="match status" value="1"/>
</dbReference>
<dbReference type="EMBL" id="CP101987">
    <property type="protein sequence ID" value="UUI70604.1"/>
    <property type="molecule type" value="Genomic_DNA"/>
</dbReference>
<accession>A0ABY5KJX3</accession>
<feature type="transmembrane region" description="Helical" evidence="6">
    <location>
        <begin position="75"/>
        <end position="103"/>
    </location>
</feature>
<evidence type="ECO:0000256" key="6">
    <source>
        <dbReference type="SAM" id="Phobius"/>
    </source>
</evidence>
<dbReference type="SUPFAM" id="SSF103473">
    <property type="entry name" value="MFS general substrate transporter"/>
    <property type="match status" value="2"/>
</dbReference>
<dbReference type="InterPro" id="IPR036259">
    <property type="entry name" value="MFS_trans_sf"/>
</dbReference>
<keyword evidence="5 6" id="KW-0472">Membrane</keyword>
<reference evidence="8 9" key="1">
    <citation type="submission" date="2022-07" db="EMBL/GenBank/DDBJ databases">
        <title>Novel species in genus cellulomonas.</title>
        <authorList>
            <person name="Ye L."/>
        </authorList>
    </citation>
    <scope>NUCLEOTIDE SEQUENCE [LARGE SCALE GENOMIC DNA]</scope>
    <source>
        <strain evidence="9">zg-B89</strain>
    </source>
</reference>
<organism evidence="8 9">
    <name type="scientific">Cellulomonas xiejunii</name>
    <dbReference type="NCBI Taxonomy" id="2968083"/>
    <lineage>
        <taxon>Bacteria</taxon>
        <taxon>Bacillati</taxon>
        <taxon>Actinomycetota</taxon>
        <taxon>Actinomycetes</taxon>
        <taxon>Micrococcales</taxon>
        <taxon>Cellulomonadaceae</taxon>
        <taxon>Cellulomonas</taxon>
    </lineage>
</organism>
<dbReference type="PANTHER" id="PTHR42718:SF9">
    <property type="entry name" value="MAJOR FACILITATOR SUPERFAMILY MULTIDRUG TRANSPORTER MFSC"/>
    <property type="match status" value="1"/>
</dbReference>
<name>A0ABY5KJX3_9CELL</name>
<feature type="transmembrane region" description="Helical" evidence="6">
    <location>
        <begin position="411"/>
        <end position="430"/>
    </location>
</feature>
<feature type="transmembrane region" description="Helical" evidence="6">
    <location>
        <begin position="343"/>
        <end position="366"/>
    </location>
</feature>
<dbReference type="Gene3D" id="1.20.1250.20">
    <property type="entry name" value="MFS general substrate transporter like domains"/>
    <property type="match status" value="1"/>
</dbReference>
<feature type="transmembrane region" description="Helical" evidence="6">
    <location>
        <begin position="297"/>
        <end position="318"/>
    </location>
</feature>
<sequence length="591" mass="61324">MRSTDQRALHDGDLTRRAAERLQGDGCGRGRRSPPWAFCQRRVDNLSSKEAAAATHEEHEMSEQTEHTPISRRQWLAMATLSLGVSLVIMDATIVNVALPVVIEDLGLNSAGAQWMNAVYSLVFASLMLTVGRIGDLYGRRRLYAVGLVVFMVASLGAGAATTPAMLIASRVVQGLGAAMVLPSTLSTLNAMFTGRARGIAFAIWGSTIGGMAAVGPLLGGWLATDVSWRWAFWLNIPFGILALVGIARTLDETRDTSLQRGTDVPGVLLSSLGLAGIVFGLIEGGYYGWWLTDAGTLSPVPVALALGVALVAAFVVVERRRVRAGKVALVDLGLLRIRTFRFGMIAALIVALGEFGLLFTLPLLLQGALGYSALGTGWIVLWLALGTFLISGGIPHLAERLGQTAVVRTGLVLEAVAIGGLALTLSTSVSGAVVAAWLFLYGLGVGMATAQLTSVILADVPVAESGQASGFQTTVRQLGSALGVALLGGLLIATMTTQTQARLADTALSPAEQERVVELVHDSAGAGIPALVADPATSEAAAAAQTALVEASRITTGIAAGVLLLGVTVTFALPGRRRAATAPPVATLDA</sequence>
<keyword evidence="2" id="KW-0813">Transport</keyword>
<feature type="transmembrane region" description="Helical" evidence="6">
    <location>
        <begin position="200"/>
        <end position="225"/>
    </location>
</feature>
<feature type="transmembrane region" description="Helical" evidence="6">
    <location>
        <begin position="479"/>
        <end position="497"/>
    </location>
</feature>
<evidence type="ECO:0000313" key="9">
    <source>
        <dbReference type="Proteomes" id="UP001316384"/>
    </source>
</evidence>
<protein>
    <submittedName>
        <fullName evidence="8">MFS transporter</fullName>
    </submittedName>
</protein>
<dbReference type="CDD" id="cd17321">
    <property type="entry name" value="MFS_MMR_MDR_like"/>
    <property type="match status" value="1"/>
</dbReference>
<feature type="transmembrane region" description="Helical" evidence="6">
    <location>
        <begin position="555"/>
        <end position="574"/>
    </location>
</feature>
<feature type="transmembrane region" description="Helical" evidence="6">
    <location>
        <begin position="378"/>
        <end position="399"/>
    </location>
</feature>
<evidence type="ECO:0000259" key="7">
    <source>
        <dbReference type="PROSITE" id="PS50850"/>
    </source>
</evidence>
<dbReference type="Proteomes" id="UP001316384">
    <property type="component" value="Chromosome"/>
</dbReference>
<evidence type="ECO:0000313" key="8">
    <source>
        <dbReference type="EMBL" id="UUI70604.1"/>
    </source>
</evidence>
<feature type="transmembrane region" description="Helical" evidence="6">
    <location>
        <begin position="231"/>
        <end position="248"/>
    </location>
</feature>
<feature type="transmembrane region" description="Helical" evidence="6">
    <location>
        <begin position="436"/>
        <end position="458"/>
    </location>
</feature>
<proteinExistence type="predicted"/>
<comment type="subcellular location">
    <subcellularLocation>
        <location evidence="1">Cell membrane</location>
        <topology evidence="1">Multi-pass membrane protein</topology>
    </subcellularLocation>
</comment>
<feature type="transmembrane region" description="Helical" evidence="6">
    <location>
        <begin position="175"/>
        <end position="193"/>
    </location>
</feature>
<keyword evidence="9" id="KW-1185">Reference proteome</keyword>
<dbReference type="InterPro" id="IPR020846">
    <property type="entry name" value="MFS_dom"/>
</dbReference>
<dbReference type="InterPro" id="IPR011701">
    <property type="entry name" value="MFS"/>
</dbReference>
<feature type="transmembrane region" description="Helical" evidence="6">
    <location>
        <begin position="143"/>
        <end position="169"/>
    </location>
</feature>
<dbReference type="RefSeq" id="WP_256769272.1">
    <property type="nucleotide sequence ID" value="NZ_CP101987.1"/>
</dbReference>
<evidence type="ECO:0000256" key="5">
    <source>
        <dbReference type="ARBA" id="ARBA00023136"/>
    </source>
</evidence>
<feature type="transmembrane region" description="Helical" evidence="6">
    <location>
        <begin position="115"/>
        <end position="131"/>
    </location>
</feature>
<keyword evidence="3 6" id="KW-0812">Transmembrane</keyword>